<comment type="caution">
    <text evidence="2">The sequence shown here is derived from an EMBL/GenBank/DDBJ whole genome shotgun (WGS) entry which is preliminary data.</text>
</comment>
<evidence type="ECO:0000256" key="1">
    <source>
        <dbReference type="SAM" id="MobiDB-lite"/>
    </source>
</evidence>
<dbReference type="Proteomes" id="UP001183414">
    <property type="component" value="Unassembled WGS sequence"/>
</dbReference>
<reference evidence="3" key="1">
    <citation type="submission" date="2023-07" db="EMBL/GenBank/DDBJ databases">
        <title>30 novel species of actinomycetes from the DSMZ collection.</title>
        <authorList>
            <person name="Nouioui I."/>
        </authorList>
    </citation>
    <scope>NUCLEOTIDE SEQUENCE [LARGE SCALE GENOMIC DNA]</scope>
    <source>
        <strain evidence="3">DSM 42041</strain>
    </source>
</reference>
<keyword evidence="3" id="KW-1185">Reference proteome</keyword>
<protein>
    <submittedName>
        <fullName evidence="2">Uncharacterized protein</fullName>
    </submittedName>
</protein>
<dbReference type="EMBL" id="JAVREQ010000022">
    <property type="protein sequence ID" value="MDT0381381.1"/>
    <property type="molecule type" value="Genomic_DNA"/>
</dbReference>
<feature type="region of interest" description="Disordered" evidence="1">
    <location>
        <begin position="1"/>
        <end position="21"/>
    </location>
</feature>
<dbReference type="RefSeq" id="WP_311675072.1">
    <property type="nucleotide sequence ID" value="NZ_JAVREQ010000022.1"/>
</dbReference>
<proteinExistence type="predicted"/>
<sequence>MHNTARASATEPPTELDETQASAARMVAEHAADAEDCRYLLDALGLLPEGVEPADAMRGAA</sequence>
<gene>
    <name evidence="2" type="ORF">RM572_21725</name>
</gene>
<organism evidence="2 3">
    <name type="scientific">Streptomyces hazeniae</name>
    <dbReference type="NCBI Taxonomy" id="3075538"/>
    <lineage>
        <taxon>Bacteria</taxon>
        <taxon>Bacillati</taxon>
        <taxon>Actinomycetota</taxon>
        <taxon>Actinomycetes</taxon>
        <taxon>Kitasatosporales</taxon>
        <taxon>Streptomycetaceae</taxon>
        <taxon>Streptomyces</taxon>
    </lineage>
</organism>
<evidence type="ECO:0000313" key="3">
    <source>
        <dbReference type="Proteomes" id="UP001183414"/>
    </source>
</evidence>
<accession>A0ABU2NXN6</accession>
<name>A0ABU2NXN6_9ACTN</name>
<evidence type="ECO:0000313" key="2">
    <source>
        <dbReference type="EMBL" id="MDT0381381.1"/>
    </source>
</evidence>